<keyword evidence="4" id="KW-1185">Reference proteome</keyword>
<evidence type="ECO:0000313" key="4">
    <source>
        <dbReference type="Proteomes" id="UP001056386"/>
    </source>
</evidence>
<protein>
    <submittedName>
        <fullName evidence="1">Uncharacterized protein</fullName>
    </submittedName>
</protein>
<dbReference type="GeneID" id="45698974"/>
<evidence type="ECO:0000313" key="1">
    <source>
        <dbReference type="EMBL" id="QPQ94800.1"/>
    </source>
</evidence>
<geneLocation type="plasmid" evidence="3 4">
    <name>unnamed2</name>
</geneLocation>
<reference evidence="1 3" key="1">
    <citation type="submission" date="2020-12" db="EMBL/GenBank/DDBJ databases">
        <title>FDA dAtabase for Regulatory Grade micrObial Sequences (FDA-ARGOS): Supporting development and validation of Infectious Disease Dx tests.</title>
        <authorList>
            <person name="Minogue T."/>
            <person name="Wolcott M."/>
            <person name="Wasieloski L."/>
            <person name="Aguilar W."/>
            <person name="Moore D."/>
            <person name="Jaissle J."/>
            <person name="Tallon L."/>
            <person name="Sadzewicz L."/>
            <person name="Zhao X."/>
            <person name="Boylan J."/>
            <person name="Ott S."/>
            <person name="Bowen H."/>
            <person name="Vavikolanu K."/>
            <person name="Mehta A."/>
            <person name="Aluvathingal J."/>
            <person name="Nadendla S."/>
            <person name="Yan Y."/>
            <person name="Sichtig H."/>
        </authorList>
    </citation>
    <scope>NUCLEOTIDE SEQUENCE [LARGE SCALE GENOMIC DNA]</scope>
    <source>
        <strain evidence="1 3">FDAARGOS_949</strain>
        <plasmid evidence="1 3">unnamed2</plasmid>
    </source>
</reference>
<dbReference type="Proteomes" id="UP000594892">
    <property type="component" value="Plasmid unnamed2"/>
</dbReference>
<sequence length="115" mass="13047">MAILSLLRQRKEKGRMPGISLQELAFAYRAGERCEIWAVECATESRPVWTVEVVLFDDKKSFSLQGQRGAQRTWRDFDRVASVLKETCPGLTEIKVKFANSPNNGGQQKVSENEQ</sequence>
<proteinExistence type="predicted"/>
<gene>
    <name evidence="1" type="ORF">I6H06_29785</name>
    <name evidence="2" type="ORF">NFI99_13315</name>
</gene>
<organism evidence="1 3">
    <name type="scientific">Burkholderia glumae</name>
    <name type="common">Pseudomonas glumae</name>
    <dbReference type="NCBI Taxonomy" id="337"/>
    <lineage>
        <taxon>Bacteria</taxon>
        <taxon>Pseudomonadati</taxon>
        <taxon>Pseudomonadota</taxon>
        <taxon>Betaproteobacteria</taxon>
        <taxon>Burkholderiales</taxon>
        <taxon>Burkholderiaceae</taxon>
        <taxon>Burkholderia</taxon>
    </lineage>
</organism>
<evidence type="ECO:0000313" key="2">
    <source>
        <dbReference type="EMBL" id="USS44376.1"/>
    </source>
</evidence>
<evidence type="ECO:0000313" key="3">
    <source>
        <dbReference type="Proteomes" id="UP000594892"/>
    </source>
</evidence>
<keyword evidence="1" id="KW-0614">Plasmid</keyword>
<dbReference type="Proteomes" id="UP001056386">
    <property type="component" value="Plasmid unnamed2"/>
</dbReference>
<dbReference type="AlphaFoldDB" id="A0AAP9YAL6"/>
<dbReference type="RefSeq" id="WP_127913918.1">
    <property type="nucleotide sequence ID" value="NZ_CP021077.1"/>
</dbReference>
<dbReference type="EMBL" id="CP099585">
    <property type="protein sequence ID" value="USS44376.1"/>
    <property type="molecule type" value="Genomic_DNA"/>
</dbReference>
<name>A0AAP9YAL6_BURGL</name>
<reference evidence="2" key="2">
    <citation type="submission" date="2022-06" db="EMBL/GenBank/DDBJ databases">
        <title>Draft genome sequence of Burkholderia glumae strain GR20004 isolated from rice panicle showing bacterial panicle blight.</title>
        <authorList>
            <person name="Choi S.Y."/>
            <person name="Lee Y.H."/>
        </authorList>
    </citation>
    <scope>NUCLEOTIDE SEQUENCE</scope>
    <source>
        <strain evidence="2">GR20004</strain>
        <plasmid evidence="2">unnamed2</plasmid>
    </source>
</reference>
<accession>A0AAP9YAL6</accession>
<dbReference type="EMBL" id="CP065603">
    <property type="protein sequence ID" value="QPQ94800.1"/>
    <property type="molecule type" value="Genomic_DNA"/>
</dbReference>